<keyword evidence="1" id="KW-1133">Transmembrane helix</keyword>
<evidence type="ECO:0000313" key="2">
    <source>
        <dbReference type="EMBL" id="OBU75336.1"/>
    </source>
</evidence>
<comment type="caution">
    <text evidence="2">The sequence shown here is derived from an EMBL/GenBank/DDBJ whole genome shotgun (WGS) entry which is preliminary data.</text>
</comment>
<dbReference type="Proteomes" id="UP000093903">
    <property type="component" value="Unassembled WGS sequence"/>
</dbReference>
<proteinExistence type="predicted"/>
<keyword evidence="1" id="KW-0812">Transmembrane</keyword>
<name>A0A853MDF9_9CYAN</name>
<feature type="transmembrane region" description="Helical" evidence="1">
    <location>
        <begin position="23"/>
        <end position="44"/>
    </location>
</feature>
<reference evidence="2 3" key="1">
    <citation type="submission" date="2016-05" db="EMBL/GenBank/DDBJ databases">
        <title>First complete genome of the cyanobacterium Cylindrospermopsis raciborskii CS505, containing a circular chromosome and a single extrachromosomal element.</title>
        <authorList>
            <person name="Fuentes J."/>
            <person name="Tamames J."/>
            <person name="Allen E."/>
            <person name="Plominski A."/>
            <person name="Vasquez M."/>
        </authorList>
    </citation>
    <scope>NUCLEOTIDE SEQUENCE [LARGE SCALE GENOMIC DNA]</scope>
    <source>
        <strain evidence="2 3">CS505</strain>
    </source>
</reference>
<dbReference type="EMBL" id="LYXA01000001">
    <property type="protein sequence ID" value="OBU75336.1"/>
    <property type="molecule type" value="Genomic_DNA"/>
</dbReference>
<accession>A0A853MDF9</accession>
<protein>
    <submittedName>
        <fullName evidence="2">Uncharacterized protein</fullName>
    </submittedName>
</protein>
<sequence length="61" mass="6733">MQADGPAVNTIGQIIGIGHGRGIGLMFVIMGLLSILFTFICYFYPRLRFVEDELPDTIVDS</sequence>
<evidence type="ECO:0000313" key="3">
    <source>
        <dbReference type="Proteomes" id="UP000093903"/>
    </source>
</evidence>
<dbReference type="RefSeq" id="WP_065179877.1">
    <property type="nucleotide sequence ID" value="NZ_LYXA01000001.1"/>
</dbReference>
<keyword evidence="1" id="KW-0472">Membrane</keyword>
<evidence type="ECO:0000256" key="1">
    <source>
        <dbReference type="SAM" id="Phobius"/>
    </source>
</evidence>
<organism evidence="2 3">
    <name type="scientific">Cylindrospermopsis raciborskii CS-505</name>
    <dbReference type="NCBI Taxonomy" id="533240"/>
    <lineage>
        <taxon>Bacteria</taxon>
        <taxon>Bacillati</taxon>
        <taxon>Cyanobacteriota</taxon>
        <taxon>Cyanophyceae</taxon>
        <taxon>Nostocales</taxon>
        <taxon>Aphanizomenonaceae</taxon>
        <taxon>Cylindrospermopsis</taxon>
    </lineage>
</organism>
<dbReference type="AlphaFoldDB" id="A0A853MDF9"/>
<gene>
    <name evidence="2" type="ORF">A9P98_02690</name>
</gene>